<accession>A0ABZ2LRX4</accession>
<dbReference type="Gene3D" id="3.40.50.150">
    <property type="entry name" value="Vaccinia Virus protein VP39"/>
    <property type="match status" value="1"/>
</dbReference>
<dbReference type="RefSeq" id="WP_394821319.1">
    <property type="nucleotide sequence ID" value="NZ_CP089984.1"/>
</dbReference>
<dbReference type="Proteomes" id="UP001370348">
    <property type="component" value="Chromosome"/>
</dbReference>
<dbReference type="Pfam" id="PF05050">
    <property type="entry name" value="Methyltransf_21"/>
    <property type="match status" value="1"/>
</dbReference>
<reference evidence="2 3" key="1">
    <citation type="submission" date="2021-12" db="EMBL/GenBank/DDBJ databases">
        <title>Discovery of the Pendulisporaceae a myxobacterial family with distinct sporulation behavior and unique specialized metabolism.</title>
        <authorList>
            <person name="Garcia R."/>
            <person name="Popoff A."/>
            <person name="Bader C.D."/>
            <person name="Loehr J."/>
            <person name="Walesch S."/>
            <person name="Walt C."/>
            <person name="Boldt J."/>
            <person name="Bunk B."/>
            <person name="Haeckl F.J.F.P.J."/>
            <person name="Gunesch A.P."/>
            <person name="Birkelbach J."/>
            <person name="Nuebel U."/>
            <person name="Pietschmann T."/>
            <person name="Bach T."/>
            <person name="Mueller R."/>
        </authorList>
    </citation>
    <scope>NUCLEOTIDE SEQUENCE [LARGE SCALE GENOMIC DNA]</scope>
    <source>
        <strain evidence="2 3">MSr11954</strain>
    </source>
</reference>
<dbReference type="InterPro" id="IPR029063">
    <property type="entry name" value="SAM-dependent_MTases_sf"/>
</dbReference>
<dbReference type="GO" id="GO:0008168">
    <property type="term" value="F:methyltransferase activity"/>
    <property type="evidence" value="ECO:0007669"/>
    <property type="project" value="UniProtKB-KW"/>
</dbReference>
<keyword evidence="2" id="KW-0489">Methyltransferase</keyword>
<dbReference type="GO" id="GO:0032259">
    <property type="term" value="P:methylation"/>
    <property type="evidence" value="ECO:0007669"/>
    <property type="project" value="UniProtKB-KW"/>
</dbReference>
<gene>
    <name evidence="2" type="ORF">LZC94_28040</name>
</gene>
<evidence type="ECO:0000313" key="2">
    <source>
        <dbReference type="EMBL" id="WXB11697.1"/>
    </source>
</evidence>
<dbReference type="EMBL" id="CP089984">
    <property type="protein sequence ID" value="WXB11697.1"/>
    <property type="molecule type" value="Genomic_DNA"/>
</dbReference>
<evidence type="ECO:0000313" key="3">
    <source>
        <dbReference type="Proteomes" id="UP001370348"/>
    </source>
</evidence>
<evidence type="ECO:0000259" key="1">
    <source>
        <dbReference type="Pfam" id="PF05050"/>
    </source>
</evidence>
<dbReference type="InterPro" id="IPR006342">
    <property type="entry name" value="FkbM_mtfrase"/>
</dbReference>
<dbReference type="PANTHER" id="PTHR34203">
    <property type="entry name" value="METHYLTRANSFERASE, FKBM FAMILY PROTEIN"/>
    <property type="match status" value="1"/>
</dbReference>
<dbReference type="SUPFAM" id="SSF53335">
    <property type="entry name" value="S-adenosyl-L-methionine-dependent methyltransferases"/>
    <property type="match status" value="1"/>
</dbReference>
<keyword evidence="2" id="KW-0808">Transferase</keyword>
<organism evidence="2 3">
    <name type="scientific">Pendulispora albinea</name>
    <dbReference type="NCBI Taxonomy" id="2741071"/>
    <lineage>
        <taxon>Bacteria</taxon>
        <taxon>Pseudomonadati</taxon>
        <taxon>Myxococcota</taxon>
        <taxon>Myxococcia</taxon>
        <taxon>Myxococcales</taxon>
        <taxon>Sorangiineae</taxon>
        <taxon>Pendulisporaceae</taxon>
        <taxon>Pendulispora</taxon>
    </lineage>
</organism>
<dbReference type="InterPro" id="IPR052514">
    <property type="entry name" value="SAM-dependent_MTase"/>
</dbReference>
<feature type="domain" description="Methyltransferase FkbM" evidence="1">
    <location>
        <begin position="88"/>
        <end position="242"/>
    </location>
</feature>
<dbReference type="PANTHER" id="PTHR34203:SF15">
    <property type="entry name" value="SLL1173 PROTEIN"/>
    <property type="match status" value="1"/>
</dbReference>
<dbReference type="NCBIfam" id="TIGR01444">
    <property type="entry name" value="fkbM_fam"/>
    <property type="match status" value="1"/>
</dbReference>
<sequence length="325" mass="37410">MEQTVNLRAELLRRFCSSLPVRRYQAYHWLGKLFEPKAPYIVNFTGGRFEVRPGDLASIMVAYCGFYERETTVWFRRYCENASGAFIDVGAEFGYFPMLADRYSNRRLRTFAFEPDPRNHAWLLRNIALNPGINVDPIAEAVCDARGTVKFEKPREGFTIFSRIQFVPGEAGGPAKDLGSELIDVPSTTLDIFRRERGLSKISLVKIDVEGAEGAVLQGMQEGIAEGAYERILLELHPWAFDTPERMEKILGILNGLLVHYEVHQLPPFDTGGRWVDKTPDYYRMTWKDEFLRAVPRFEEQHVRGERNWEHFVFVRKGVSMFPAS</sequence>
<protein>
    <submittedName>
        <fullName evidence="2">FkbM family methyltransferase</fullName>
    </submittedName>
</protein>
<name>A0ABZ2LRX4_9BACT</name>
<proteinExistence type="predicted"/>
<keyword evidence="3" id="KW-1185">Reference proteome</keyword>